<sequence length="137" mass="15508">MADVKDFLMENVDAKPETREVKFPRFKAPFVIKSITEDENSVLQKQATTKTKDRQTRQITSSVDQSKYVDLLAAACVVSPELDNADLQKSWNSIADPVGLLKKMLKVGEYAELLNQIQDLCGFDLEDVDNLREEVKN</sequence>
<proteinExistence type="predicted"/>
<dbReference type="EMBL" id="AZFV01000009">
    <property type="protein sequence ID" value="KRM17493.1"/>
    <property type="molecule type" value="Genomic_DNA"/>
</dbReference>
<evidence type="ECO:0008006" key="3">
    <source>
        <dbReference type="Google" id="ProtNLM"/>
    </source>
</evidence>
<dbReference type="AlphaFoldDB" id="A0A0R1WJ97"/>
<accession>A0A0R1WJ97</accession>
<dbReference type="InterPro" id="IPR014986">
    <property type="entry name" value="XkdN-like"/>
</dbReference>
<dbReference type="STRING" id="1423774.FD31_GL002686"/>
<dbReference type="InterPro" id="IPR038559">
    <property type="entry name" value="XkdN-like_sf"/>
</dbReference>
<dbReference type="RefSeq" id="WP_057891753.1">
    <property type="nucleotide sequence ID" value="NZ_AZFV01000009.1"/>
</dbReference>
<gene>
    <name evidence="1" type="ORF">FD31_GL002686</name>
</gene>
<dbReference type="Gene3D" id="3.30.2220.30">
    <property type="match status" value="1"/>
</dbReference>
<dbReference type="Pfam" id="PF08890">
    <property type="entry name" value="Phage_TAC_5"/>
    <property type="match status" value="1"/>
</dbReference>
<dbReference type="Proteomes" id="UP000051302">
    <property type="component" value="Unassembled WGS sequence"/>
</dbReference>
<reference evidence="1 2" key="1">
    <citation type="journal article" date="2015" name="Genome Announc.">
        <title>Expanding the biotechnology potential of lactobacilli through comparative genomics of 213 strains and associated genera.</title>
        <authorList>
            <person name="Sun Z."/>
            <person name="Harris H.M."/>
            <person name="McCann A."/>
            <person name="Guo C."/>
            <person name="Argimon S."/>
            <person name="Zhang W."/>
            <person name="Yang X."/>
            <person name="Jeffery I.B."/>
            <person name="Cooney J.C."/>
            <person name="Kagawa T.F."/>
            <person name="Liu W."/>
            <person name="Song Y."/>
            <person name="Salvetti E."/>
            <person name="Wrobel A."/>
            <person name="Rasinkangas P."/>
            <person name="Parkhill J."/>
            <person name="Rea M.C."/>
            <person name="O'Sullivan O."/>
            <person name="Ritari J."/>
            <person name="Douillard F.P."/>
            <person name="Paul Ross R."/>
            <person name="Yang R."/>
            <person name="Briner A.E."/>
            <person name="Felis G.E."/>
            <person name="de Vos W.M."/>
            <person name="Barrangou R."/>
            <person name="Klaenhammer T.R."/>
            <person name="Caufield P.W."/>
            <person name="Cui Y."/>
            <person name="Zhang H."/>
            <person name="O'Toole P.W."/>
        </authorList>
    </citation>
    <scope>NUCLEOTIDE SEQUENCE [LARGE SCALE GENOMIC DNA]</scope>
    <source>
        <strain evidence="1 2">DSM 16982</strain>
    </source>
</reference>
<name>A0A0R1WJ97_9LACO</name>
<protein>
    <recommendedName>
        <fullName evidence="3">XkdN-like protein</fullName>
    </recommendedName>
</protein>
<dbReference type="PATRIC" id="fig|1423774.3.peg.2794"/>
<keyword evidence="2" id="KW-1185">Reference proteome</keyword>
<evidence type="ECO:0000313" key="2">
    <source>
        <dbReference type="Proteomes" id="UP000051302"/>
    </source>
</evidence>
<evidence type="ECO:0000313" key="1">
    <source>
        <dbReference type="EMBL" id="KRM17493.1"/>
    </source>
</evidence>
<comment type="caution">
    <text evidence="1">The sequence shown here is derived from an EMBL/GenBank/DDBJ whole genome shotgun (WGS) entry which is preliminary data.</text>
</comment>
<organism evidence="1 2">
    <name type="scientific">Companilactobacillus nantensis DSM 16982</name>
    <dbReference type="NCBI Taxonomy" id="1423774"/>
    <lineage>
        <taxon>Bacteria</taxon>
        <taxon>Bacillati</taxon>
        <taxon>Bacillota</taxon>
        <taxon>Bacilli</taxon>
        <taxon>Lactobacillales</taxon>
        <taxon>Lactobacillaceae</taxon>
        <taxon>Companilactobacillus</taxon>
    </lineage>
</organism>